<evidence type="ECO:0000313" key="2">
    <source>
        <dbReference type="Proteomes" id="UP000188543"/>
    </source>
</evidence>
<evidence type="ECO:0000313" key="1">
    <source>
        <dbReference type="EMBL" id="ONU88666.1"/>
    </source>
</evidence>
<sequence length="144" mass="16029">MTSHTYRYGVHSDLTPAELFFFVAVEETCARVGIDDVEAVILILAGWPILPTRQKFGGATKGTSVASVMARSIFRYQLNRNVLPTVTLQSIKSFRIILTRKLSVFVGRAVPGVGWALLARDVFAIVHGTVSRYNSLVKREDRVF</sequence>
<reference evidence="1 2" key="1">
    <citation type="submission" date="2016-08" db="EMBL/GenBank/DDBJ databases">
        <authorList>
            <person name="Seilhamer J.J."/>
        </authorList>
    </citation>
    <scope>NUCLEOTIDE SEQUENCE [LARGE SCALE GENOMIC DNA]</scope>
    <source>
        <strain evidence="1 2">VC14762</strain>
    </source>
</reference>
<comment type="caution">
    <text evidence="1">The sequence shown here is derived from an EMBL/GenBank/DDBJ whole genome shotgun (WGS) entry which is preliminary data.</text>
</comment>
<gene>
    <name evidence="1" type="ORF">A8E72_10015</name>
</gene>
<dbReference type="EMBL" id="MUTJ01000034">
    <property type="protein sequence ID" value="ONU88666.1"/>
    <property type="molecule type" value="Genomic_DNA"/>
</dbReference>
<name>A0A119PA01_9BURK</name>
<proteinExistence type="predicted"/>
<dbReference type="InterPro" id="IPR058064">
    <property type="entry name" value="STM2901-like"/>
</dbReference>
<dbReference type="AlphaFoldDB" id="A0A119PA01"/>
<dbReference type="InterPro" id="IPR058522">
    <property type="entry name" value="DUF8209"/>
</dbReference>
<dbReference type="Proteomes" id="UP000188543">
    <property type="component" value="Unassembled WGS sequence"/>
</dbReference>
<accession>A0A119PA01</accession>
<protein>
    <submittedName>
        <fullName evidence="1">Uncharacterized protein</fullName>
    </submittedName>
</protein>
<organism evidence="1 2">
    <name type="scientific">Burkholderia cenocepacia</name>
    <dbReference type="NCBI Taxonomy" id="95486"/>
    <lineage>
        <taxon>Bacteria</taxon>
        <taxon>Pseudomonadati</taxon>
        <taxon>Pseudomonadota</taxon>
        <taxon>Betaproteobacteria</taxon>
        <taxon>Burkholderiales</taxon>
        <taxon>Burkholderiaceae</taxon>
        <taxon>Burkholderia</taxon>
        <taxon>Burkholderia cepacia complex</taxon>
    </lineage>
</organism>
<dbReference type="RefSeq" id="WP_059720725.1">
    <property type="nucleotide sequence ID" value="NZ_CADETK010000007.1"/>
</dbReference>
<dbReference type="OrthoDB" id="8815988at2"/>
<dbReference type="Pfam" id="PF26636">
    <property type="entry name" value="DUF8209"/>
    <property type="match status" value="1"/>
</dbReference>
<dbReference type="NCBIfam" id="NF045926">
    <property type="entry name" value="STM2901_fam"/>
    <property type="match status" value="1"/>
</dbReference>